<feature type="transmembrane region" description="Helical" evidence="7">
    <location>
        <begin position="286"/>
        <end position="305"/>
    </location>
</feature>
<evidence type="ECO:0000256" key="6">
    <source>
        <dbReference type="SAM" id="MobiDB-lite"/>
    </source>
</evidence>
<feature type="region of interest" description="Disordered" evidence="6">
    <location>
        <begin position="244"/>
        <end position="271"/>
    </location>
</feature>
<dbReference type="Gene3D" id="1.20.1250.20">
    <property type="entry name" value="MFS general substrate transporter like domains"/>
    <property type="match status" value="2"/>
</dbReference>
<keyword evidence="2" id="KW-0813">Transport</keyword>
<keyword evidence="4 7" id="KW-1133">Transmembrane helix</keyword>
<dbReference type="InterPro" id="IPR036259">
    <property type="entry name" value="MFS_trans_sf"/>
</dbReference>
<dbReference type="SUPFAM" id="SSF103473">
    <property type="entry name" value="MFS general substrate transporter"/>
    <property type="match status" value="1"/>
</dbReference>
<keyword evidence="10" id="KW-1185">Reference proteome</keyword>
<keyword evidence="5 7" id="KW-0472">Membrane</keyword>
<dbReference type="EMBL" id="BKZV01000001">
    <property type="protein sequence ID" value="GER82774.1"/>
    <property type="molecule type" value="Genomic_DNA"/>
</dbReference>
<proteinExistence type="predicted"/>
<evidence type="ECO:0000313" key="10">
    <source>
        <dbReference type="Proteomes" id="UP000334820"/>
    </source>
</evidence>
<dbReference type="InterPro" id="IPR020846">
    <property type="entry name" value="MFS_dom"/>
</dbReference>
<keyword evidence="3 7" id="KW-0812">Transmembrane</keyword>
<evidence type="ECO:0000256" key="2">
    <source>
        <dbReference type="ARBA" id="ARBA00022448"/>
    </source>
</evidence>
<feature type="transmembrane region" description="Helical" evidence="7">
    <location>
        <begin position="386"/>
        <end position="408"/>
    </location>
</feature>
<feature type="transmembrane region" description="Helical" evidence="7">
    <location>
        <begin position="75"/>
        <end position="93"/>
    </location>
</feature>
<accession>A0A5J4K1A0</accession>
<feature type="transmembrane region" description="Helical" evidence="7">
    <location>
        <begin position="449"/>
        <end position="471"/>
    </location>
</feature>
<sequence length="515" mass="55381">MVDGGEPSRIVAVDSAIEARKSVLHALDNSSLSGFHWKAMITSGMGFFTDAYDLFIIGVVLAILTPLWHLGNFEISLVGSTSLIAAALGSMIFGRLADFVGRRSIYGFTLLVLAAGALASALAPNVVWLIIFRFILGLGIGGDYPLSATLMSEYANRRDRGKLVTMVFAMQGVGLILGPLVAIALLLAGLDHDLSWRIMLALGAVPALATFYLRRQIAETPRFALMMQGDLEAAAATIDQVTGQNGHTHNGARSSSWTQPQARTTQPEPAKSTKRSWLPLLWRAPYLRWLIGTAGAWLLLDIAYYGTTISSPLVLKALNAHSSLLLNMVYTLLVFLVAAFPGYIVAALTIDRLGRRWIQCVGFAMMALAYGLLAVFPALTQFTVPFLLVYGVSYFFTEFGPNVTTFVYPAEIFPVMVRSTAHGIAAALGKVGAFIGALIFPFLLSSFHLPGVMTFTAIISVAGLVLTLLTLPEPSGRSLEEISGEYKLVENETLAASSSSPLLTEKVAVGELLSR</sequence>
<dbReference type="GO" id="GO:0005886">
    <property type="term" value="C:plasma membrane"/>
    <property type="evidence" value="ECO:0007669"/>
    <property type="project" value="UniProtKB-SubCell"/>
</dbReference>
<evidence type="ECO:0000256" key="4">
    <source>
        <dbReference type="ARBA" id="ARBA00022989"/>
    </source>
</evidence>
<feature type="transmembrane region" description="Helical" evidence="7">
    <location>
        <begin position="51"/>
        <end position="69"/>
    </location>
</feature>
<evidence type="ECO:0000259" key="8">
    <source>
        <dbReference type="PROSITE" id="PS50850"/>
    </source>
</evidence>
<dbReference type="PROSITE" id="PS00217">
    <property type="entry name" value="SUGAR_TRANSPORT_2"/>
    <property type="match status" value="1"/>
</dbReference>
<dbReference type="GO" id="GO:0022857">
    <property type="term" value="F:transmembrane transporter activity"/>
    <property type="evidence" value="ECO:0007669"/>
    <property type="project" value="InterPro"/>
</dbReference>
<evidence type="ECO:0000256" key="5">
    <source>
        <dbReference type="ARBA" id="ARBA00023136"/>
    </source>
</evidence>
<feature type="transmembrane region" description="Helical" evidence="7">
    <location>
        <begin position="420"/>
        <end position="443"/>
    </location>
</feature>
<feature type="compositionally biased region" description="Polar residues" evidence="6">
    <location>
        <begin position="244"/>
        <end position="267"/>
    </location>
</feature>
<dbReference type="PANTHER" id="PTHR23511:SF34">
    <property type="entry name" value="SYNAPTIC VESICLE GLYCOPROTEIN 2"/>
    <property type="match status" value="1"/>
</dbReference>
<evidence type="ECO:0000313" key="9">
    <source>
        <dbReference type="EMBL" id="GER82774.1"/>
    </source>
</evidence>
<feature type="transmembrane region" description="Helical" evidence="7">
    <location>
        <begin position="130"/>
        <end position="151"/>
    </location>
</feature>
<organism evidence="9 10">
    <name type="scientific">Thermogemmatispora aurantia</name>
    <dbReference type="NCBI Taxonomy" id="2045279"/>
    <lineage>
        <taxon>Bacteria</taxon>
        <taxon>Bacillati</taxon>
        <taxon>Chloroflexota</taxon>
        <taxon>Ktedonobacteria</taxon>
        <taxon>Thermogemmatisporales</taxon>
        <taxon>Thermogemmatisporaceae</taxon>
        <taxon>Thermogemmatispora</taxon>
    </lineage>
</organism>
<feature type="transmembrane region" description="Helical" evidence="7">
    <location>
        <begin position="360"/>
        <end position="380"/>
    </location>
</feature>
<gene>
    <name evidence="9" type="ORF">KTAU_14110</name>
</gene>
<dbReference type="AlphaFoldDB" id="A0A5J4K1A0"/>
<dbReference type="Proteomes" id="UP000334820">
    <property type="component" value="Unassembled WGS sequence"/>
</dbReference>
<protein>
    <submittedName>
        <fullName evidence="9">MFS transporter</fullName>
    </submittedName>
</protein>
<feature type="transmembrane region" description="Helical" evidence="7">
    <location>
        <begin position="325"/>
        <end position="348"/>
    </location>
</feature>
<dbReference type="Pfam" id="PF00083">
    <property type="entry name" value="Sugar_tr"/>
    <property type="match status" value="1"/>
</dbReference>
<dbReference type="InterPro" id="IPR005829">
    <property type="entry name" value="Sugar_transporter_CS"/>
</dbReference>
<feature type="transmembrane region" description="Helical" evidence="7">
    <location>
        <begin position="194"/>
        <end position="213"/>
    </location>
</feature>
<dbReference type="RefSeq" id="WP_151727564.1">
    <property type="nucleotide sequence ID" value="NZ_BKZV01000001.1"/>
</dbReference>
<comment type="subcellular location">
    <subcellularLocation>
        <location evidence="1">Cell membrane</location>
        <topology evidence="1">Multi-pass membrane protein</topology>
    </subcellularLocation>
</comment>
<dbReference type="PROSITE" id="PS50850">
    <property type="entry name" value="MFS"/>
    <property type="match status" value="1"/>
</dbReference>
<evidence type="ECO:0000256" key="7">
    <source>
        <dbReference type="SAM" id="Phobius"/>
    </source>
</evidence>
<dbReference type="PROSITE" id="PS00216">
    <property type="entry name" value="SUGAR_TRANSPORT_1"/>
    <property type="match status" value="1"/>
</dbReference>
<dbReference type="InterPro" id="IPR005828">
    <property type="entry name" value="MFS_sugar_transport-like"/>
</dbReference>
<feature type="transmembrane region" description="Helical" evidence="7">
    <location>
        <begin position="105"/>
        <end position="124"/>
    </location>
</feature>
<evidence type="ECO:0000256" key="3">
    <source>
        <dbReference type="ARBA" id="ARBA00022692"/>
    </source>
</evidence>
<dbReference type="PANTHER" id="PTHR23511">
    <property type="entry name" value="SYNAPTIC VESICLE GLYCOPROTEIN 2"/>
    <property type="match status" value="1"/>
</dbReference>
<feature type="domain" description="Major facilitator superfamily (MFS) profile" evidence="8">
    <location>
        <begin position="39"/>
        <end position="475"/>
    </location>
</feature>
<comment type="caution">
    <text evidence="9">The sequence shown here is derived from an EMBL/GenBank/DDBJ whole genome shotgun (WGS) entry which is preliminary data.</text>
</comment>
<feature type="transmembrane region" description="Helical" evidence="7">
    <location>
        <begin position="163"/>
        <end position="188"/>
    </location>
</feature>
<evidence type="ECO:0000256" key="1">
    <source>
        <dbReference type="ARBA" id="ARBA00004651"/>
    </source>
</evidence>
<name>A0A5J4K1A0_9CHLR</name>
<reference evidence="9 10" key="1">
    <citation type="journal article" date="2019" name="Int. J. Syst. Evol. Microbiol.">
        <title>Thermogemmatispora aurantia sp. nov. and Thermogemmatispora argillosa sp. nov., within the class Ktedonobacteria, and emended description of the genus Thermogemmatispora.</title>
        <authorList>
            <person name="Zheng Y."/>
            <person name="Wang C.M."/>
            <person name="Sakai Y."/>
            <person name="Abe K."/>
            <person name="Yokota A."/>
            <person name="Yabe S."/>
        </authorList>
    </citation>
    <scope>NUCLEOTIDE SEQUENCE [LARGE SCALE GENOMIC DNA]</scope>
    <source>
        <strain evidence="9 10">A1-2</strain>
    </source>
</reference>